<keyword evidence="5" id="KW-0963">Cytoplasm</keyword>
<proteinExistence type="inferred from homology"/>
<comment type="similarity">
    <text evidence="1 5">Belongs to the EF-Ts family.</text>
</comment>
<protein>
    <recommendedName>
        <fullName evidence="2 5">Elongation factor Ts</fullName>
        <shortName evidence="5">EF-Ts</shortName>
    </recommendedName>
</protein>
<keyword evidence="3 5" id="KW-0251">Elongation factor</keyword>
<keyword evidence="4 5" id="KW-0648">Protein biosynthesis</keyword>
<evidence type="ECO:0000256" key="4">
    <source>
        <dbReference type="ARBA" id="ARBA00022917"/>
    </source>
</evidence>
<dbReference type="EMBL" id="PEVH01000048">
    <property type="protein sequence ID" value="PIU99109.1"/>
    <property type="molecule type" value="Genomic_DNA"/>
</dbReference>
<accession>A0A2M7B7Q5</accession>
<sequence>MINDIQKLRERTGAGVMECKKALEEAGGDFEEAKKIIYERGLVKAGQKSERATGAGLLESYIHNHRVGVLLELRCETDFVAKNELFKELAHNLAMQIAAMNPKNVKTLLAQPFIKNEQEIIKDFIKQYIAKLGENIKVERFCRYEL</sequence>
<organism evidence="7 8">
    <name type="scientific">Candidatus Wolfebacteria bacterium CG03_land_8_20_14_0_80_36_15</name>
    <dbReference type="NCBI Taxonomy" id="1975067"/>
    <lineage>
        <taxon>Bacteria</taxon>
        <taxon>Candidatus Wolfeibacteriota</taxon>
    </lineage>
</organism>
<evidence type="ECO:0000259" key="6">
    <source>
        <dbReference type="Pfam" id="PF00889"/>
    </source>
</evidence>
<dbReference type="FunFam" id="3.30.479.20:FF:000003">
    <property type="entry name" value="Elongation factor Ts, mitochondrial"/>
    <property type="match status" value="1"/>
</dbReference>
<dbReference type="PANTHER" id="PTHR11741:SF0">
    <property type="entry name" value="ELONGATION FACTOR TS, MITOCHONDRIAL"/>
    <property type="match status" value="1"/>
</dbReference>
<dbReference type="AlphaFoldDB" id="A0A2M7B7Q5"/>
<name>A0A2M7B7Q5_9BACT</name>
<dbReference type="InterPro" id="IPR018101">
    <property type="entry name" value="Transl_elong_Ts_CS"/>
</dbReference>
<dbReference type="InterPro" id="IPR036402">
    <property type="entry name" value="EF-Ts_dimer_sf"/>
</dbReference>
<dbReference type="NCBIfam" id="TIGR00116">
    <property type="entry name" value="tsf"/>
    <property type="match status" value="1"/>
</dbReference>
<feature type="domain" description="Translation elongation factor EFTs/EF1B dimerisation" evidence="6">
    <location>
        <begin position="68"/>
        <end position="145"/>
    </location>
</feature>
<feature type="region of interest" description="Involved in Mg(2+) ion dislocation from EF-Tu" evidence="5">
    <location>
        <begin position="77"/>
        <end position="80"/>
    </location>
</feature>
<dbReference type="PROSITE" id="PS01126">
    <property type="entry name" value="EF_TS_1"/>
    <property type="match status" value="1"/>
</dbReference>
<dbReference type="GO" id="GO:0003746">
    <property type="term" value="F:translation elongation factor activity"/>
    <property type="evidence" value="ECO:0007669"/>
    <property type="project" value="UniProtKB-UniRule"/>
</dbReference>
<evidence type="ECO:0000313" key="8">
    <source>
        <dbReference type="Proteomes" id="UP000230131"/>
    </source>
</evidence>
<comment type="caution">
    <text evidence="7">The sequence shown here is derived from an EMBL/GenBank/DDBJ whole genome shotgun (WGS) entry which is preliminary data.</text>
</comment>
<dbReference type="HAMAP" id="MF_00050">
    <property type="entry name" value="EF_Ts"/>
    <property type="match status" value="1"/>
</dbReference>
<dbReference type="InterPro" id="IPR009060">
    <property type="entry name" value="UBA-like_sf"/>
</dbReference>
<evidence type="ECO:0000256" key="3">
    <source>
        <dbReference type="ARBA" id="ARBA00022768"/>
    </source>
</evidence>
<dbReference type="Proteomes" id="UP000230131">
    <property type="component" value="Unassembled WGS sequence"/>
</dbReference>
<reference evidence="8" key="1">
    <citation type="submission" date="2017-09" db="EMBL/GenBank/DDBJ databases">
        <title>Depth-based differentiation of microbial function through sediment-hosted aquifers and enrichment of novel symbionts in the deep terrestrial subsurface.</title>
        <authorList>
            <person name="Probst A.J."/>
            <person name="Ladd B."/>
            <person name="Jarett J.K."/>
            <person name="Geller-Mcgrath D.E."/>
            <person name="Sieber C.M.K."/>
            <person name="Emerson J.B."/>
            <person name="Anantharaman K."/>
            <person name="Thomas B.C."/>
            <person name="Malmstrom R."/>
            <person name="Stieglmeier M."/>
            <person name="Klingl A."/>
            <person name="Woyke T."/>
            <person name="Ryan C.M."/>
            <person name="Banfield J.F."/>
        </authorList>
    </citation>
    <scope>NUCLEOTIDE SEQUENCE [LARGE SCALE GENOMIC DNA]</scope>
</reference>
<evidence type="ECO:0000313" key="7">
    <source>
        <dbReference type="EMBL" id="PIU99109.1"/>
    </source>
</evidence>
<comment type="function">
    <text evidence="5">Associates with the EF-Tu.GDP complex and induces the exchange of GDP to GTP. It remains bound to the aminoacyl-tRNA.EF-Tu.GTP complex up to the GTP hydrolysis stage on the ribosome.</text>
</comment>
<evidence type="ECO:0000256" key="2">
    <source>
        <dbReference type="ARBA" id="ARBA00016956"/>
    </source>
</evidence>
<evidence type="ECO:0000256" key="5">
    <source>
        <dbReference type="HAMAP-Rule" id="MF_00050"/>
    </source>
</evidence>
<dbReference type="SUPFAM" id="SSF46934">
    <property type="entry name" value="UBA-like"/>
    <property type="match status" value="1"/>
</dbReference>
<dbReference type="CDD" id="cd14275">
    <property type="entry name" value="UBA_EF-Ts"/>
    <property type="match status" value="1"/>
</dbReference>
<dbReference type="SUPFAM" id="SSF54713">
    <property type="entry name" value="Elongation factor Ts (EF-Ts), dimerisation domain"/>
    <property type="match status" value="1"/>
</dbReference>
<dbReference type="Gene3D" id="3.30.479.20">
    <property type="entry name" value="Elongation factor Ts, dimerisation domain"/>
    <property type="match status" value="1"/>
</dbReference>
<dbReference type="GO" id="GO:0005737">
    <property type="term" value="C:cytoplasm"/>
    <property type="evidence" value="ECO:0007669"/>
    <property type="project" value="UniProtKB-SubCell"/>
</dbReference>
<comment type="subcellular location">
    <subcellularLocation>
        <location evidence="5">Cytoplasm</location>
    </subcellularLocation>
</comment>
<dbReference type="Pfam" id="PF00889">
    <property type="entry name" value="EF_TS"/>
    <property type="match status" value="1"/>
</dbReference>
<gene>
    <name evidence="5 7" type="primary">tsf</name>
    <name evidence="7" type="ORF">COS59_01515</name>
</gene>
<dbReference type="Gene3D" id="1.10.8.10">
    <property type="entry name" value="DNA helicase RuvA subunit, C-terminal domain"/>
    <property type="match status" value="1"/>
</dbReference>
<evidence type="ECO:0000256" key="1">
    <source>
        <dbReference type="ARBA" id="ARBA00005532"/>
    </source>
</evidence>
<dbReference type="PANTHER" id="PTHR11741">
    <property type="entry name" value="ELONGATION FACTOR TS"/>
    <property type="match status" value="1"/>
</dbReference>
<dbReference type="InterPro" id="IPR014039">
    <property type="entry name" value="Transl_elong_EFTs/EF1B_dimer"/>
</dbReference>
<dbReference type="InterPro" id="IPR001816">
    <property type="entry name" value="Transl_elong_EFTs/EF1B"/>
</dbReference>
<dbReference type="FunFam" id="1.10.8.10:FF:000001">
    <property type="entry name" value="Elongation factor Ts"/>
    <property type="match status" value="1"/>
</dbReference>